<organism evidence="4 5">
    <name type="scientific">Bergeyella zoohelcum</name>
    <dbReference type="NCBI Taxonomy" id="1015"/>
    <lineage>
        <taxon>Bacteria</taxon>
        <taxon>Pseudomonadati</taxon>
        <taxon>Bacteroidota</taxon>
        <taxon>Flavobacteriia</taxon>
        <taxon>Flavobacteriales</taxon>
        <taxon>Weeksellaceae</taxon>
        <taxon>Bergeyella</taxon>
    </lineage>
</organism>
<dbReference type="InterPro" id="IPR046647">
    <property type="entry name" value="DUF6759"/>
</dbReference>
<feature type="region of interest" description="Disordered" evidence="1">
    <location>
        <begin position="77"/>
        <end position="102"/>
    </location>
</feature>
<feature type="chain" id="PRO_5016803716" description="DUF6759 domain-containing protein" evidence="2">
    <location>
        <begin position="21"/>
        <end position="190"/>
    </location>
</feature>
<evidence type="ECO:0000313" key="5">
    <source>
        <dbReference type="Proteomes" id="UP000255515"/>
    </source>
</evidence>
<evidence type="ECO:0000256" key="2">
    <source>
        <dbReference type="SAM" id="SignalP"/>
    </source>
</evidence>
<dbReference type="RefSeq" id="WP_002687041.1">
    <property type="nucleotide sequence ID" value="NZ_UFTJ01000001.1"/>
</dbReference>
<protein>
    <recommendedName>
        <fullName evidence="3">DUF6759 domain-containing protein</fullName>
    </recommendedName>
</protein>
<name>A0A376BYH5_9FLAO</name>
<reference evidence="4 5" key="1">
    <citation type="submission" date="2018-06" db="EMBL/GenBank/DDBJ databases">
        <authorList>
            <consortium name="Pathogen Informatics"/>
            <person name="Doyle S."/>
        </authorList>
    </citation>
    <scope>NUCLEOTIDE SEQUENCE [LARGE SCALE GENOMIC DNA]</scope>
    <source>
        <strain evidence="4 5">NCTC11661</strain>
    </source>
</reference>
<accession>A0A376BYH5</accession>
<dbReference type="Pfam" id="PF20545">
    <property type="entry name" value="DUF6759"/>
    <property type="match status" value="1"/>
</dbReference>
<evidence type="ECO:0000256" key="1">
    <source>
        <dbReference type="SAM" id="MobiDB-lite"/>
    </source>
</evidence>
<dbReference type="Proteomes" id="UP000255515">
    <property type="component" value="Unassembled WGS sequence"/>
</dbReference>
<dbReference type="AlphaFoldDB" id="A0A376BYH5"/>
<evidence type="ECO:0000313" key="4">
    <source>
        <dbReference type="EMBL" id="SSZ46693.1"/>
    </source>
</evidence>
<keyword evidence="2" id="KW-0732">Signal</keyword>
<proteinExistence type="predicted"/>
<feature type="signal peptide" evidence="2">
    <location>
        <begin position="1"/>
        <end position="20"/>
    </location>
</feature>
<gene>
    <name evidence="4" type="ORF">NCTC11661_00344</name>
</gene>
<sequence length="190" mass="21324">MNYFRSLFLFFTLASTISLAQKKQTPKKANITAEQALKSEDLKTIAAFIRNHPDDPQIPQLKSKLIQLLKPTIAHSSAAKYPTQSSTQTKRTLSSPQKQQNDETSEILNHLFSNDTGIKNSFVQISNKSNCDITVSFSGRKQNYSLNIAKRSKNHILIEKGEYMISSIVCNAQFATNKNIQKDITMVLGN</sequence>
<feature type="domain" description="DUF6759" evidence="3">
    <location>
        <begin position="98"/>
        <end position="189"/>
    </location>
</feature>
<dbReference type="EMBL" id="UFTJ01000001">
    <property type="protein sequence ID" value="SSZ46693.1"/>
    <property type="molecule type" value="Genomic_DNA"/>
</dbReference>
<feature type="compositionally biased region" description="Polar residues" evidence="1">
    <location>
        <begin position="82"/>
        <end position="99"/>
    </location>
</feature>
<evidence type="ECO:0000259" key="3">
    <source>
        <dbReference type="Pfam" id="PF20545"/>
    </source>
</evidence>